<accession>A0A9X3EEH7</accession>
<dbReference type="SUPFAM" id="SSF69279">
    <property type="entry name" value="Phage tail proteins"/>
    <property type="match status" value="1"/>
</dbReference>
<reference evidence="1" key="1">
    <citation type="submission" date="2022-11" db="EMBL/GenBank/DDBJ databases">
        <title>Parathalassolutuus dongxingensis gen. nov., sp. nov., a novel member of family Oceanospirillaceae isolated from a coastal shrimp pond in Guangxi, China.</title>
        <authorList>
            <person name="Chen H."/>
        </authorList>
    </citation>
    <scope>NUCLEOTIDE SEQUENCE</scope>
    <source>
        <strain evidence="1">G-43</strain>
    </source>
</reference>
<dbReference type="AlphaFoldDB" id="A0A9X3EEH7"/>
<sequence>MATYVSTSLVVLDLPVAMPQLWVAKYSDRPSEYDLLAGELLLDLSGWLDLSDGPYVPSGLIEWGGRKLTDMPSQPITSCVLVAIHQPPKKDKDLIAPWGVSTRRAHEIETPYLTEPPVVVPGDIPAGNSAKVNITVNSVDVIALPGNEPLNVADIRISCDRETFSWQLTCEIRNKASLNLIKPGASGYRELAVTINGHRWEFFIPKYSASRKITDDKLDQSWRITGYSRSQYLGQPYAPKRTRSIASTTAVQAATNELFGTGFTLDWDTALLPDWSMPNSSFSYQDLTPIEVIKRLASVAGGVVLADPASNTLYVRPKYQVAAWQLISANMDRTIHESQILSESMDSEEKPLFNSVLVSGESEGVALIVNRLGTAGDNPAPDITEGWLTAIEGNTSRGTAELSASGNRQTYTLDLAIPESIGQPGLLVPGLMVAVQHDDSVNDYRAYVDAISISVPGRGNAAVIQSVTLDRPAGWEVA</sequence>
<dbReference type="EMBL" id="JAPNOA010000039">
    <property type="protein sequence ID" value="MCY0966123.1"/>
    <property type="molecule type" value="Genomic_DNA"/>
</dbReference>
<protein>
    <submittedName>
        <fullName evidence="1">Uncharacterized protein</fullName>
    </submittedName>
</protein>
<keyword evidence="2" id="KW-1185">Reference proteome</keyword>
<comment type="caution">
    <text evidence="1">The sequence shown here is derived from an EMBL/GenBank/DDBJ whole genome shotgun (WGS) entry which is preliminary data.</text>
</comment>
<gene>
    <name evidence="1" type="ORF">OUO13_13095</name>
</gene>
<organism evidence="1 2">
    <name type="scientific">Parathalassolituus penaei</name>
    <dbReference type="NCBI Taxonomy" id="2997323"/>
    <lineage>
        <taxon>Bacteria</taxon>
        <taxon>Pseudomonadati</taxon>
        <taxon>Pseudomonadota</taxon>
        <taxon>Gammaproteobacteria</taxon>
        <taxon>Oceanospirillales</taxon>
        <taxon>Oceanospirillaceae</taxon>
        <taxon>Parathalassolituus</taxon>
    </lineage>
</organism>
<name>A0A9X3EEH7_9GAMM</name>
<proteinExistence type="predicted"/>
<evidence type="ECO:0000313" key="1">
    <source>
        <dbReference type="EMBL" id="MCY0966123.1"/>
    </source>
</evidence>
<dbReference type="RefSeq" id="WP_283174334.1">
    <property type="nucleotide sequence ID" value="NZ_JAPNOA010000039.1"/>
</dbReference>
<evidence type="ECO:0000313" key="2">
    <source>
        <dbReference type="Proteomes" id="UP001150830"/>
    </source>
</evidence>
<dbReference type="Proteomes" id="UP001150830">
    <property type="component" value="Unassembled WGS sequence"/>
</dbReference>